<feature type="transmembrane region" description="Helical" evidence="1">
    <location>
        <begin position="216"/>
        <end position="237"/>
    </location>
</feature>
<evidence type="ECO:0000313" key="4">
    <source>
        <dbReference type="Proteomes" id="UP000295097"/>
    </source>
</evidence>
<name>A0A4R3NER4_9HYPH</name>
<accession>A0A4R3NER4</accession>
<dbReference type="EMBL" id="SMAR01000045">
    <property type="protein sequence ID" value="TCT30443.1"/>
    <property type="molecule type" value="Genomic_DNA"/>
</dbReference>
<dbReference type="Proteomes" id="UP000295097">
    <property type="component" value="Unassembled WGS sequence"/>
</dbReference>
<dbReference type="GO" id="GO:0016740">
    <property type="term" value="F:transferase activity"/>
    <property type="evidence" value="ECO:0007669"/>
    <property type="project" value="UniProtKB-KW"/>
</dbReference>
<keyword evidence="1" id="KW-0472">Membrane</keyword>
<sequence length="527" mass="58315">MRLKTENFVVLTMAVLAFTALNISLTLNVGALSAPPIYDDNGYLLDGYYRFMFDGARSLWSLAVNFIQHPPHAPVETLTVILGYWLFGSSNVGPYIMNIWGLTAYALMIFSVARDRVDSRSATLLAVAAMFVPAAGAIVSELRPDLIAGLFFAFSGYVLLAQTRAHHKWRSAALVGLLCAFSMVIKLSAIVITFPMLGLALVVGSILDRHSRSAPIYRAVITTVTALMFLAPVAYIWGTQTYAYIYQALVSNSDIWFTPGDRWFHLNYYATGQGGSIGLGNLLYVGVGLIVIDILVSVATKRRDIRFLAYYVWTALIFLGIATSAEKTVYQGSFFFFPLIISSVMALSRLLSLLPRQGLQFAGVIALSALVFLEPAHTYQQGVYRKDTWPMLEQISDLVVQGAAVTPACGPPYYHYATVGSYPVTAHAVALEVAKKGHMRLAIDQLFIMRALEPMMQEIEKANFVLLPNEAGMREAVNQHLPGVAFTDQIMELLRQDSRWREYRIAAADPPTLFVREDCEWAGRSPD</sequence>
<feature type="transmembrane region" description="Helical" evidence="1">
    <location>
        <begin position="122"/>
        <end position="140"/>
    </location>
</feature>
<keyword evidence="1" id="KW-0812">Transmembrane</keyword>
<keyword evidence="4" id="KW-1185">Reference proteome</keyword>
<evidence type="ECO:0000256" key="1">
    <source>
        <dbReference type="SAM" id="Phobius"/>
    </source>
</evidence>
<keyword evidence="3" id="KW-0808">Transferase</keyword>
<dbReference type="Pfam" id="PF13231">
    <property type="entry name" value="PMT_2"/>
    <property type="match status" value="1"/>
</dbReference>
<evidence type="ECO:0000313" key="3">
    <source>
        <dbReference type="EMBL" id="TCT30443.1"/>
    </source>
</evidence>
<feature type="transmembrane region" description="Helical" evidence="1">
    <location>
        <begin position="92"/>
        <end position="110"/>
    </location>
</feature>
<keyword evidence="1" id="KW-1133">Transmembrane helix</keyword>
<dbReference type="InterPro" id="IPR038731">
    <property type="entry name" value="RgtA/B/C-like"/>
</dbReference>
<feature type="transmembrane region" description="Helical" evidence="1">
    <location>
        <begin position="305"/>
        <end position="322"/>
    </location>
</feature>
<proteinExistence type="predicted"/>
<evidence type="ECO:0000259" key="2">
    <source>
        <dbReference type="Pfam" id="PF13231"/>
    </source>
</evidence>
<feature type="transmembrane region" description="Helical" evidence="1">
    <location>
        <begin position="334"/>
        <end position="352"/>
    </location>
</feature>
<protein>
    <submittedName>
        <fullName evidence="3">4-amino-4-deoxy-L-arabinose transferase-like glycosyltransferase</fullName>
    </submittedName>
</protein>
<dbReference type="AlphaFoldDB" id="A0A4R3NER4"/>
<organism evidence="3 4">
    <name type="scientific">Martelella mediterranea</name>
    <dbReference type="NCBI Taxonomy" id="293089"/>
    <lineage>
        <taxon>Bacteria</taxon>
        <taxon>Pseudomonadati</taxon>
        <taxon>Pseudomonadota</taxon>
        <taxon>Alphaproteobacteria</taxon>
        <taxon>Hyphomicrobiales</taxon>
        <taxon>Aurantimonadaceae</taxon>
        <taxon>Martelella</taxon>
    </lineage>
</organism>
<feature type="domain" description="Glycosyltransferase RgtA/B/C/D-like" evidence="2">
    <location>
        <begin position="72"/>
        <end position="235"/>
    </location>
</feature>
<feature type="transmembrane region" description="Helical" evidence="1">
    <location>
        <begin position="174"/>
        <end position="204"/>
    </location>
</feature>
<reference evidence="3 4" key="1">
    <citation type="submission" date="2019-03" db="EMBL/GenBank/DDBJ databases">
        <title>Freshwater and sediment microbial communities from various areas in North America, analyzing microbe dynamics in response to fracking.</title>
        <authorList>
            <person name="Lamendella R."/>
        </authorList>
    </citation>
    <scope>NUCLEOTIDE SEQUENCE [LARGE SCALE GENOMIC DNA]</scope>
    <source>
        <strain evidence="3 4">175.2</strain>
    </source>
</reference>
<comment type="caution">
    <text evidence="3">The sequence shown here is derived from an EMBL/GenBank/DDBJ whole genome shotgun (WGS) entry which is preliminary data.</text>
</comment>
<gene>
    <name evidence="3" type="ORF">EDC90_104516</name>
</gene>
<feature type="transmembrane region" description="Helical" evidence="1">
    <location>
        <begin position="146"/>
        <end position="162"/>
    </location>
</feature>
<feature type="transmembrane region" description="Helical" evidence="1">
    <location>
        <begin position="282"/>
        <end position="299"/>
    </location>
</feature>
<dbReference type="OrthoDB" id="8186454at2"/>